<dbReference type="PANTHER" id="PTHR33495">
    <property type="entry name" value="ANTI-SIGMA FACTOR ANTAGONIST TM_1081-RELATED-RELATED"/>
    <property type="match status" value="1"/>
</dbReference>
<organism evidence="4 5">
    <name type="scientific">Bacteroides cellulosilyticus</name>
    <dbReference type="NCBI Taxonomy" id="246787"/>
    <lineage>
        <taxon>Bacteria</taxon>
        <taxon>Pseudomonadati</taxon>
        <taxon>Bacteroidota</taxon>
        <taxon>Bacteroidia</taxon>
        <taxon>Bacteroidales</taxon>
        <taxon>Bacteroidaceae</taxon>
        <taxon>Bacteroides</taxon>
    </lineage>
</organism>
<protein>
    <recommendedName>
        <fullName evidence="2">Anti-sigma factor antagonist</fullName>
    </recommendedName>
</protein>
<gene>
    <name evidence="4" type="ORF">PZH42_00665</name>
</gene>
<evidence type="ECO:0000313" key="4">
    <source>
        <dbReference type="EMBL" id="MDE8692611.1"/>
    </source>
</evidence>
<evidence type="ECO:0000256" key="2">
    <source>
        <dbReference type="RuleBase" id="RU003749"/>
    </source>
</evidence>
<evidence type="ECO:0000256" key="1">
    <source>
        <dbReference type="ARBA" id="ARBA00009013"/>
    </source>
</evidence>
<comment type="similarity">
    <text evidence="1 2">Belongs to the anti-sigma-factor antagonist family.</text>
</comment>
<dbReference type="GO" id="GO:0043856">
    <property type="term" value="F:anti-sigma factor antagonist activity"/>
    <property type="evidence" value="ECO:0007669"/>
    <property type="project" value="InterPro"/>
</dbReference>
<dbReference type="InterPro" id="IPR002645">
    <property type="entry name" value="STAS_dom"/>
</dbReference>
<dbReference type="Proteomes" id="UP001221924">
    <property type="component" value="Unassembled WGS sequence"/>
</dbReference>
<dbReference type="EMBL" id="JARFID010000001">
    <property type="protein sequence ID" value="MDE8692611.1"/>
    <property type="molecule type" value="Genomic_DNA"/>
</dbReference>
<dbReference type="CDD" id="cd07043">
    <property type="entry name" value="STAS_anti-anti-sigma_factors"/>
    <property type="match status" value="1"/>
</dbReference>
<dbReference type="InterPro" id="IPR003658">
    <property type="entry name" value="Anti-sigma_ant"/>
</dbReference>
<feature type="domain" description="STAS" evidence="3">
    <location>
        <begin position="2"/>
        <end position="101"/>
    </location>
</feature>
<dbReference type="SUPFAM" id="SSF52091">
    <property type="entry name" value="SpoIIaa-like"/>
    <property type="match status" value="1"/>
</dbReference>
<dbReference type="PROSITE" id="PS50801">
    <property type="entry name" value="STAS"/>
    <property type="match status" value="1"/>
</dbReference>
<proteinExistence type="inferred from homology"/>
<accession>A0AAW6LT48</accession>
<dbReference type="NCBIfam" id="TIGR00377">
    <property type="entry name" value="ant_ant_sig"/>
    <property type="match status" value="1"/>
</dbReference>
<dbReference type="Gene3D" id="3.30.750.24">
    <property type="entry name" value="STAS domain"/>
    <property type="match status" value="1"/>
</dbReference>
<reference evidence="4" key="1">
    <citation type="submission" date="2023-03" db="EMBL/GenBank/DDBJ databases">
        <title>DFI Biobank Strains.</title>
        <authorList>
            <person name="Mostad J."/>
            <person name="Paddock L."/>
            <person name="Medina S."/>
            <person name="Waligurski E."/>
            <person name="Barat B."/>
            <person name="Smith R."/>
            <person name="Burgo V."/>
            <person name="Metcalfe C."/>
            <person name="Woodson C."/>
            <person name="Sundararajan A."/>
            <person name="Ramaswamy R."/>
            <person name="Lin H."/>
            <person name="Pamer E.G."/>
        </authorList>
    </citation>
    <scope>NUCLEOTIDE SEQUENCE</scope>
    <source>
        <strain evidence="4">DFI.9.5</strain>
    </source>
</reference>
<evidence type="ECO:0000259" key="3">
    <source>
        <dbReference type="PROSITE" id="PS50801"/>
    </source>
</evidence>
<sequence length="101" mass="11258">MMNFEIKNENGVLTGILNGRLDSAIANQLEKDMQPLMDSADKDIVLDCTGLEYISSSGLRLFLALRKEVAKKGGTLALSHINDDIRSVFTITGFFNLFEFR</sequence>
<dbReference type="Pfam" id="PF01740">
    <property type="entry name" value="STAS"/>
    <property type="match status" value="1"/>
</dbReference>
<comment type="caution">
    <text evidence="4">The sequence shown here is derived from an EMBL/GenBank/DDBJ whole genome shotgun (WGS) entry which is preliminary data.</text>
</comment>
<name>A0AAW6LT48_9BACE</name>
<dbReference type="RefSeq" id="WP_149933471.1">
    <property type="nucleotide sequence ID" value="NZ_CAXKYC010000001.1"/>
</dbReference>
<dbReference type="AlphaFoldDB" id="A0AAW6LT48"/>
<dbReference type="InterPro" id="IPR036513">
    <property type="entry name" value="STAS_dom_sf"/>
</dbReference>
<evidence type="ECO:0000313" key="5">
    <source>
        <dbReference type="Proteomes" id="UP001221924"/>
    </source>
</evidence>